<proteinExistence type="predicted"/>
<dbReference type="GeneID" id="303167629"/>
<accession>A0AAJ2RXM6</accession>
<dbReference type="Pfam" id="PF04717">
    <property type="entry name" value="Phage_base_V"/>
    <property type="match status" value="1"/>
</dbReference>
<reference evidence="2" key="1">
    <citation type="submission" date="2023-11" db="EMBL/GenBank/DDBJ databases">
        <title>MicrobeMod: A computational toolkit for identifying prokaryotic methylation and restriction-modification with nanopore sequencing.</title>
        <authorList>
            <person name="Crits-Christoph A."/>
            <person name="Kang S.C."/>
            <person name="Lee H."/>
            <person name="Ostrov N."/>
        </authorList>
    </citation>
    <scope>NUCLEOTIDE SEQUENCE</scope>
    <source>
        <strain evidence="2">ATCC BAA-953</strain>
    </source>
</reference>
<evidence type="ECO:0000313" key="3">
    <source>
        <dbReference type="Proteomes" id="UP001276761"/>
    </source>
</evidence>
<dbReference type="AlphaFoldDB" id="A0AAJ2RXM6"/>
<dbReference type="Gene3D" id="2.40.50.260">
    <property type="entry name" value="Nucleic acid-binding protein domain"/>
    <property type="match status" value="1"/>
</dbReference>
<comment type="caution">
    <text evidence="2">The sequence shown here is derived from an EMBL/GenBank/DDBJ whole genome shotgun (WGS) entry which is preliminary data.</text>
</comment>
<evidence type="ECO:0000313" key="2">
    <source>
        <dbReference type="EMBL" id="MDX5979641.1"/>
    </source>
</evidence>
<dbReference type="InterPro" id="IPR006531">
    <property type="entry name" value="Gp5/Vgr_OB"/>
</dbReference>
<sequence>MDDQKLTFSGHKQMAEYRARVVSTLDPRGLLRVKVRVPGWWDGVPDKDLPWAEYRFNDSRQRGGNFMPAEVGDWVWLDFPNGDTRYPRITGWCHFAPEGKPHAPHEAWLGPDKIVHSIDKHFGEPEPVEPVYHKSQVMEKHGVVVEINPDGEVLLTQRNTGTAVRITKEGDLTLHSQKAMYSSSSEETYQHTGKNWELDVGQDMKLNVAGDIDITAGGDMKLKASMIYLN</sequence>
<gene>
    <name evidence="2" type="ORF">SIL78_19000</name>
</gene>
<dbReference type="SUPFAM" id="SSF69255">
    <property type="entry name" value="gp5 N-terminal domain-like"/>
    <property type="match status" value="1"/>
</dbReference>
<dbReference type="RefSeq" id="WP_198350043.1">
    <property type="nucleotide sequence ID" value="NZ_JABASV010000012.1"/>
</dbReference>
<feature type="domain" description="Gp5/Type VI secretion system Vgr protein OB-fold" evidence="1">
    <location>
        <begin position="17"/>
        <end position="92"/>
    </location>
</feature>
<protein>
    <submittedName>
        <fullName evidence="2">Phage baseplate assembly protein V</fullName>
    </submittedName>
</protein>
<name>A0AAJ2RXM6_9GAMM</name>
<dbReference type="Proteomes" id="UP001276761">
    <property type="component" value="Unassembled WGS sequence"/>
</dbReference>
<dbReference type="EMBL" id="JAWXXT010000002">
    <property type="protein sequence ID" value="MDX5979641.1"/>
    <property type="molecule type" value="Genomic_DNA"/>
</dbReference>
<evidence type="ECO:0000259" key="1">
    <source>
        <dbReference type="Pfam" id="PF04717"/>
    </source>
</evidence>
<organism evidence="2 3">
    <name type="scientific">Vreelandella alkaliphila</name>
    <dbReference type="NCBI Taxonomy" id="272774"/>
    <lineage>
        <taxon>Bacteria</taxon>
        <taxon>Pseudomonadati</taxon>
        <taxon>Pseudomonadota</taxon>
        <taxon>Gammaproteobacteria</taxon>
        <taxon>Oceanospirillales</taxon>
        <taxon>Halomonadaceae</taxon>
        <taxon>Vreelandella</taxon>
    </lineage>
</organism>